<name>A0A415FX14_BIFAD</name>
<proteinExistence type="predicted"/>
<evidence type="ECO:0000313" key="2">
    <source>
        <dbReference type="EMBL" id="RHK27465.1"/>
    </source>
</evidence>
<sequence length="608" mass="69053">MERNGRMTMGNRPCGRNAIFKCVAIIATVVTTFSCVACGNAADSGSTADKSAAQSQGKHEKVKKSATQGLDGAHLRDNDSLYKVYDDSGVETMYLTVSRGNKSEGTDHSWSEINQYSVDDYAAMRTNRYQVNGLLQVGDEQGPVSGELGYGEKAPNATVQVRGQSSSLNKQKNYKIELKSGKGKWRGQRTIALNKHMGEGLRFRNKMAYDLIRGIDQMMGLRTQFVHLYVKDETSGSDSFDDYGLYTQVEQLNKTALQVHGLDKNGQLYKVNYFEFQRDPDVIKLSDDPGYNLAKFEEKLEIKGSSDHTKLIAMLDQLNDYSVPMDSILGKYFDTENLAYWMAFQLLTGNTDTQSRNMYLYSPTNSDTFYVLDWDNDGMLMRKENQLRNISTGSSWEQGVSNYWGNTLFRRCLQTKSFRDELDKAVRQEYHYMSANRINGMVTHYESITKRYLWKMPDSMYEPLTQSQYGMVAGQLHDEIEQNYKIYKEGFNKPMPFFIDAPQADNGKLKLSWDASFDFHNEDLSYDVTVGRDYLCKDVVFSKTNLALSQVVADLPADGQYFVHVQARNASGKTQDAFDYYMAENGKTYGTRCFYIKSGQIVEDSNGQ</sequence>
<dbReference type="InterPro" id="IPR014867">
    <property type="entry name" value="Spore_coat_CotH_CotH2/3/7"/>
</dbReference>
<evidence type="ECO:0000313" key="3">
    <source>
        <dbReference type="Proteomes" id="UP000285262"/>
    </source>
</evidence>
<accession>A0A415FX14</accession>
<dbReference type="CDD" id="cd00063">
    <property type="entry name" value="FN3"/>
    <property type="match status" value="1"/>
</dbReference>
<evidence type="ECO:0000256" key="1">
    <source>
        <dbReference type="SAM" id="MobiDB-lite"/>
    </source>
</evidence>
<dbReference type="AlphaFoldDB" id="A0A415FX14"/>
<feature type="region of interest" description="Disordered" evidence="1">
    <location>
        <begin position="42"/>
        <end position="72"/>
    </location>
</feature>
<dbReference type="PANTHER" id="PTHR40050:SF1">
    <property type="entry name" value="INNER SPORE COAT PROTEIN H"/>
    <property type="match status" value="1"/>
</dbReference>
<dbReference type="Proteomes" id="UP000285262">
    <property type="component" value="Unassembled WGS sequence"/>
</dbReference>
<protein>
    <submittedName>
        <fullName evidence="2">Spore coat protein CotH</fullName>
    </submittedName>
</protein>
<organism evidence="2 3">
    <name type="scientific">Bifidobacterium adolescentis</name>
    <dbReference type="NCBI Taxonomy" id="1680"/>
    <lineage>
        <taxon>Bacteria</taxon>
        <taxon>Bacillati</taxon>
        <taxon>Actinomycetota</taxon>
        <taxon>Actinomycetes</taxon>
        <taxon>Bifidobacteriales</taxon>
        <taxon>Bifidobacteriaceae</taxon>
        <taxon>Bifidobacterium</taxon>
    </lineage>
</organism>
<dbReference type="PROSITE" id="PS51257">
    <property type="entry name" value="PROKAR_LIPOPROTEIN"/>
    <property type="match status" value="1"/>
</dbReference>
<keyword evidence="2" id="KW-0167">Capsid protein</keyword>
<keyword evidence="2" id="KW-0946">Virion</keyword>
<dbReference type="EMBL" id="QRNG01000001">
    <property type="protein sequence ID" value="RHK27465.1"/>
    <property type="molecule type" value="Genomic_DNA"/>
</dbReference>
<dbReference type="Pfam" id="PF08757">
    <property type="entry name" value="CotH"/>
    <property type="match status" value="1"/>
</dbReference>
<reference evidence="2 3" key="1">
    <citation type="submission" date="2018-08" db="EMBL/GenBank/DDBJ databases">
        <title>A genome reference for cultivated species of the human gut microbiota.</title>
        <authorList>
            <person name="Zou Y."/>
            <person name="Xue W."/>
            <person name="Luo G."/>
        </authorList>
    </citation>
    <scope>NUCLEOTIDE SEQUENCE [LARGE SCALE GENOMIC DNA]</scope>
    <source>
        <strain evidence="2 3">AF45-19</strain>
    </source>
</reference>
<feature type="compositionally biased region" description="Polar residues" evidence="1">
    <location>
        <begin position="43"/>
        <end position="56"/>
    </location>
</feature>
<dbReference type="InterPro" id="IPR003961">
    <property type="entry name" value="FN3_dom"/>
</dbReference>
<dbReference type="PANTHER" id="PTHR40050">
    <property type="entry name" value="INNER SPORE COAT PROTEIN H"/>
    <property type="match status" value="1"/>
</dbReference>
<comment type="caution">
    <text evidence="2">The sequence shown here is derived from an EMBL/GenBank/DDBJ whole genome shotgun (WGS) entry which is preliminary data.</text>
</comment>
<gene>
    <name evidence="2" type="ORF">DW072_00160</name>
</gene>